<dbReference type="GO" id="GO:0032259">
    <property type="term" value="P:methylation"/>
    <property type="evidence" value="ECO:0007669"/>
    <property type="project" value="UniProtKB-KW"/>
</dbReference>
<dbReference type="AlphaFoldDB" id="A0A4Y6PX13"/>
<keyword evidence="2" id="KW-0489">Methyltransferase</keyword>
<name>A0A4Y6PX13_PERCE</name>
<protein>
    <submittedName>
        <fullName evidence="2">TIGR04290 family methyltransferase</fullName>
    </submittedName>
</protein>
<evidence type="ECO:0000313" key="2">
    <source>
        <dbReference type="EMBL" id="QDG52861.1"/>
    </source>
</evidence>
<dbReference type="Proteomes" id="UP000315995">
    <property type="component" value="Chromosome"/>
</dbReference>
<dbReference type="RefSeq" id="WP_141199322.1">
    <property type="nucleotide sequence ID" value="NZ_CP041186.1"/>
</dbReference>
<dbReference type="CDD" id="cd02440">
    <property type="entry name" value="AdoMet_MTases"/>
    <property type="match status" value="1"/>
</dbReference>
<organism evidence="2 3">
    <name type="scientific">Persicimonas caeni</name>
    <dbReference type="NCBI Taxonomy" id="2292766"/>
    <lineage>
        <taxon>Bacteria</taxon>
        <taxon>Deltaproteobacteria</taxon>
        <taxon>Bradymonadales</taxon>
        <taxon>Bradymonadaceae</taxon>
        <taxon>Persicimonas</taxon>
    </lineage>
</organism>
<evidence type="ECO:0000313" key="3">
    <source>
        <dbReference type="Proteomes" id="UP000315995"/>
    </source>
</evidence>
<dbReference type="EMBL" id="CP041186">
    <property type="protein sequence ID" value="QDG52861.1"/>
    <property type="molecule type" value="Genomic_DNA"/>
</dbReference>
<dbReference type="PANTHER" id="PTHR43861">
    <property type="entry name" value="TRANS-ACONITATE 2-METHYLTRANSFERASE-RELATED"/>
    <property type="match status" value="1"/>
</dbReference>
<dbReference type="OrthoDB" id="9765084at2"/>
<dbReference type="NCBIfam" id="TIGR04290">
    <property type="entry name" value="meth_Rta_06860"/>
    <property type="match status" value="1"/>
</dbReference>
<keyword evidence="2" id="KW-0808">Transferase</keyword>
<dbReference type="Gene3D" id="3.40.50.150">
    <property type="entry name" value="Vaccinia Virus protein VP39"/>
    <property type="match status" value="1"/>
</dbReference>
<keyword evidence="3" id="KW-1185">Reference proteome</keyword>
<proteinExistence type="predicted"/>
<dbReference type="InterPro" id="IPR029063">
    <property type="entry name" value="SAM-dependent_MTases_sf"/>
</dbReference>
<dbReference type="SUPFAM" id="SSF53335">
    <property type="entry name" value="S-adenosyl-L-methionine-dependent methyltransferases"/>
    <property type="match status" value="1"/>
</dbReference>
<dbReference type="GO" id="GO:0008168">
    <property type="term" value="F:methyltransferase activity"/>
    <property type="evidence" value="ECO:0007669"/>
    <property type="project" value="UniProtKB-KW"/>
</dbReference>
<accession>A0A5B8YC72</accession>
<sequence length="279" mass="31795">MGTLQSRGNNNAGEFSEELLELGPWFHNLHLPGGVQTAPNHPLGDFPAFKWRELRQSLPDDLSGWRVLDIGCNAGFYSFELAKMGAEVCGIDMDPHYLRQAHWACDELGLGDQVSFRQMQVYELARSPETYDLVLFMGVFYHLRYPLLALDIVSERTERMMVFQSLSMLEQSVEPQPEDFEMEERGLMERPGWPKMAFVRRKLQSDPTNWWIPNRACIEAMLTDVGFDITDNPGESIYVCERNADLAAASLRNPDELSEAIGYHHRGIDNPPTSPRARS</sequence>
<accession>A0A4Y6PX13</accession>
<dbReference type="InterPro" id="IPR025714">
    <property type="entry name" value="Methyltranfer_dom"/>
</dbReference>
<dbReference type="InterPro" id="IPR027554">
    <property type="entry name" value="Meth_Rta_06860"/>
</dbReference>
<evidence type="ECO:0000259" key="1">
    <source>
        <dbReference type="Pfam" id="PF13847"/>
    </source>
</evidence>
<feature type="domain" description="Methyltransferase" evidence="1">
    <location>
        <begin position="63"/>
        <end position="163"/>
    </location>
</feature>
<reference evidence="2 3" key="1">
    <citation type="submission" date="2019-06" db="EMBL/GenBank/DDBJ databases">
        <title>Persicimonas caeni gen. nov., sp. nov., a predatory bacterium isolated from solar saltern.</title>
        <authorList>
            <person name="Wang S."/>
        </authorList>
    </citation>
    <scope>NUCLEOTIDE SEQUENCE [LARGE SCALE GENOMIC DNA]</scope>
    <source>
        <strain evidence="2 3">YN101</strain>
    </source>
</reference>
<gene>
    <name evidence="2" type="ORF">FIV42_19565</name>
</gene>
<dbReference type="Pfam" id="PF13847">
    <property type="entry name" value="Methyltransf_31"/>
    <property type="match status" value="1"/>
</dbReference>